<feature type="compositionally biased region" description="Basic and acidic residues" evidence="7">
    <location>
        <begin position="330"/>
        <end position="344"/>
    </location>
</feature>
<dbReference type="Proteomes" id="UP000770015">
    <property type="component" value="Unassembled WGS sequence"/>
</dbReference>
<keyword evidence="10" id="KW-1185">Reference proteome</keyword>
<feature type="compositionally biased region" description="Basic and acidic residues" evidence="7">
    <location>
        <begin position="360"/>
        <end position="369"/>
    </location>
</feature>
<dbReference type="InterPro" id="IPR037869">
    <property type="entry name" value="Spp1/CFP1"/>
</dbReference>
<proteinExistence type="predicted"/>
<comment type="subcellular location">
    <subcellularLocation>
        <location evidence="1">Nucleus</location>
    </subcellularLocation>
</comment>
<keyword evidence="5" id="KW-0539">Nucleus</keyword>
<dbReference type="SMART" id="SM00249">
    <property type="entry name" value="PHD"/>
    <property type="match status" value="1"/>
</dbReference>
<keyword evidence="2" id="KW-0479">Metal-binding</keyword>
<feature type="compositionally biased region" description="Basic and acidic residues" evidence="7">
    <location>
        <begin position="307"/>
        <end position="316"/>
    </location>
</feature>
<dbReference type="AlphaFoldDB" id="A0A9P8V9V3"/>
<dbReference type="SUPFAM" id="SSF57903">
    <property type="entry name" value="FYVE/PHD zinc finger"/>
    <property type="match status" value="1"/>
</dbReference>
<evidence type="ECO:0000313" key="10">
    <source>
        <dbReference type="Proteomes" id="UP000770015"/>
    </source>
</evidence>
<accession>A0A9P8V9V3</accession>
<dbReference type="EMBL" id="JAGSXJ010000012">
    <property type="protein sequence ID" value="KAH6686924.1"/>
    <property type="molecule type" value="Genomic_DNA"/>
</dbReference>
<keyword evidence="3 6" id="KW-0863">Zinc-finger</keyword>
<evidence type="ECO:0000256" key="1">
    <source>
        <dbReference type="ARBA" id="ARBA00004123"/>
    </source>
</evidence>
<dbReference type="Gene3D" id="3.30.40.10">
    <property type="entry name" value="Zinc/RING finger domain, C3HC4 (zinc finger)"/>
    <property type="match status" value="1"/>
</dbReference>
<protein>
    <recommendedName>
        <fullName evidence="8">PHD-type domain-containing protein</fullName>
    </recommendedName>
</protein>
<reference evidence="9" key="1">
    <citation type="journal article" date="2021" name="Nat. Commun.">
        <title>Genetic determinants of endophytism in the Arabidopsis root mycobiome.</title>
        <authorList>
            <person name="Mesny F."/>
            <person name="Miyauchi S."/>
            <person name="Thiergart T."/>
            <person name="Pickel B."/>
            <person name="Atanasova L."/>
            <person name="Karlsson M."/>
            <person name="Huettel B."/>
            <person name="Barry K.W."/>
            <person name="Haridas S."/>
            <person name="Chen C."/>
            <person name="Bauer D."/>
            <person name="Andreopoulos W."/>
            <person name="Pangilinan J."/>
            <person name="LaButti K."/>
            <person name="Riley R."/>
            <person name="Lipzen A."/>
            <person name="Clum A."/>
            <person name="Drula E."/>
            <person name="Henrissat B."/>
            <person name="Kohler A."/>
            <person name="Grigoriev I.V."/>
            <person name="Martin F.M."/>
            <person name="Hacquard S."/>
        </authorList>
    </citation>
    <scope>NUCLEOTIDE SEQUENCE</scope>
    <source>
        <strain evidence="9">MPI-SDFR-AT-0117</strain>
    </source>
</reference>
<dbReference type="InterPro" id="IPR011011">
    <property type="entry name" value="Znf_FYVE_PHD"/>
</dbReference>
<evidence type="ECO:0000313" key="9">
    <source>
        <dbReference type="EMBL" id="KAH6686924.1"/>
    </source>
</evidence>
<evidence type="ECO:0000259" key="8">
    <source>
        <dbReference type="PROSITE" id="PS50016"/>
    </source>
</evidence>
<gene>
    <name evidence="9" type="ORF">F5X68DRAFT_13466</name>
</gene>
<evidence type="ECO:0000256" key="4">
    <source>
        <dbReference type="ARBA" id="ARBA00022833"/>
    </source>
</evidence>
<dbReference type="GO" id="GO:0045893">
    <property type="term" value="P:positive regulation of DNA-templated transcription"/>
    <property type="evidence" value="ECO:0007669"/>
    <property type="project" value="TreeGrafter"/>
</dbReference>
<evidence type="ECO:0000256" key="6">
    <source>
        <dbReference type="PROSITE-ProRule" id="PRU00146"/>
    </source>
</evidence>
<comment type="caution">
    <text evidence="9">The sequence shown here is derived from an EMBL/GenBank/DDBJ whole genome shotgun (WGS) entry which is preliminary data.</text>
</comment>
<organism evidence="9 10">
    <name type="scientific">Plectosphaerella plurivora</name>
    <dbReference type="NCBI Taxonomy" id="936078"/>
    <lineage>
        <taxon>Eukaryota</taxon>
        <taxon>Fungi</taxon>
        <taxon>Dikarya</taxon>
        <taxon>Ascomycota</taxon>
        <taxon>Pezizomycotina</taxon>
        <taxon>Sordariomycetes</taxon>
        <taxon>Hypocreomycetidae</taxon>
        <taxon>Glomerellales</taxon>
        <taxon>Plectosphaerellaceae</taxon>
        <taxon>Plectosphaerella</taxon>
    </lineage>
</organism>
<feature type="region of interest" description="Disordered" evidence="7">
    <location>
        <begin position="1"/>
        <end position="135"/>
    </location>
</feature>
<dbReference type="OrthoDB" id="436852at2759"/>
<dbReference type="InterPro" id="IPR019787">
    <property type="entry name" value="Znf_PHD-finger"/>
</dbReference>
<dbReference type="PANTHER" id="PTHR46174:SF1">
    <property type="entry name" value="CXXC-TYPE ZINC FINGER PROTEIN 1"/>
    <property type="match status" value="1"/>
</dbReference>
<name>A0A9P8V9V3_9PEZI</name>
<feature type="domain" description="PHD-type" evidence="8">
    <location>
        <begin position="136"/>
        <end position="187"/>
    </location>
</feature>
<dbReference type="PROSITE" id="PS50016">
    <property type="entry name" value="ZF_PHD_2"/>
    <property type="match status" value="1"/>
</dbReference>
<sequence length="591" mass="65904">MDSSSSPAPPGQGAGAERDHDEDYEMTDAPAYTYTKSQFALPSSAATSPDPHRANEQASRVLETTEKPAIPKKKGQAAIKKAPKRGKGGNNPNGSKSAKKPVKKGPASDAGADSLGEEDVEGADSDEGEDMESDNGPYCICRGPDDHRFMIGCDVCEDWFHGQCVGIDKDVGEYLIERFVCPNCTNRDEGVLTVFKKTCGYPKCKKPARLYDGQPKKERSHFCSDEHKQLWWERCLATLPKKSNPGSQAPESLTQSQFVAVLESGLPYLSNNNTNDEETSTSGLPTEDVIMSDPVDDTRPQGQEDPQLPKDHEEPQPPRGQELDPINETRAQDQEEPQAAKDQELDPNNVTRMQGQEESQPPKDQKESQPPKGQEVDPINDKPAQGQEQPQLSENHDLDDFHMDEESLIWFNEVPYTPEQWQLLAKLEAERKVMGREVTIHMQMIFVVDWCMDRRKALVAAHMLDDAACGYDYRLDTMGAVEPFKKWFNSADGRALFEGIPHGKGHKALGPNVPLSADPKDICDKKRCKVHQGWFAIFQRDLSAHIKELYAVLRSHYDREVGIRQTAIRKNKRVKAAKAAKEKEAAKASRK</sequence>
<keyword evidence="4" id="KW-0862">Zinc</keyword>
<feature type="compositionally biased region" description="Polar residues" evidence="7">
    <location>
        <begin position="346"/>
        <end position="359"/>
    </location>
</feature>
<feature type="region of interest" description="Disordered" evidence="7">
    <location>
        <begin position="269"/>
        <end position="391"/>
    </location>
</feature>
<dbReference type="InterPro" id="IPR001965">
    <property type="entry name" value="Znf_PHD"/>
</dbReference>
<evidence type="ECO:0000256" key="7">
    <source>
        <dbReference type="SAM" id="MobiDB-lite"/>
    </source>
</evidence>
<dbReference type="PROSITE" id="PS01359">
    <property type="entry name" value="ZF_PHD_1"/>
    <property type="match status" value="1"/>
</dbReference>
<evidence type="ECO:0000256" key="5">
    <source>
        <dbReference type="ARBA" id="ARBA00023242"/>
    </source>
</evidence>
<dbReference type="CDD" id="cd15552">
    <property type="entry name" value="PHD_PHF3_like"/>
    <property type="match status" value="1"/>
</dbReference>
<feature type="compositionally biased region" description="Polar residues" evidence="7">
    <location>
        <begin position="34"/>
        <end position="47"/>
    </location>
</feature>
<evidence type="ECO:0000256" key="3">
    <source>
        <dbReference type="ARBA" id="ARBA00022771"/>
    </source>
</evidence>
<evidence type="ECO:0000256" key="2">
    <source>
        <dbReference type="ARBA" id="ARBA00022723"/>
    </source>
</evidence>
<dbReference type="Pfam" id="PF00628">
    <property type="entry name" value="PHD"/>
    <property type="match status" value="1"/>
</dbReference>
<feature type="compositionally biased region" description="Basic residues" evidence="7">
    <location>
        <begin position="70"/>
        <end position="87"/>
    </location>
</feature>
<dbReference type="GO" id="GO:0008270">
    <property type="term" value="F:zinc ion binding"/>
    <property type="evidence" value="ECO:0007669"/>
    <property type="project" value="UniProtKB-KW"/>
</dbReference>
<feature type="compositionally biased region" description="Acidic residues" evidence="7">
    <location>
        <begin position="115"/>
        <end position="133"/>
    </location>
</feature>
<dbReference type="InterPro" id="IPR013083">
    <property type="entry name" value="Znf_RING/FYVE/PHD"/>
</dbReference>
<dbReference type="GO" id="GO:0048188">
    <property type="term" value="C:Set1C/COMPASS complex"/>
    <property type="evidence" value="ECO:0007669"/>
    <property type="project" value="InterPro"/>
</dbReference>
<dbReference type="InterPro" id="IPR019786">
    <property type="entry name" value="Zinc_finger_PHD-type_CS"/>
</dbReference>
<dbReference type="PANTHER" id="PTHR46174">
    <property type="entry name" value="CXXC-TYPE ZINC FINGER PROTEIN 1"/>
    <property type="match status" value="1"/>
</dbReference>